<organism evidence="1">
    <name type="scientific">marine sediment metagenome</name>
    <dbReference type="NCBI Taxonomy" id="412755"/>
    <lineage>
        <taxon>unclassified sequences</taxon>
        <taxon>metagenomes</taxon>
        <taxon>ecological metagenomes</taxon>
    </lineage>
</organism>
<name>A0A0F9DXJ0_9ZZZZ</name>
<accession>A0A0F9DXJ0</accession>
<dbReference type="EMBL" id="LAZR01037367">
    <property type="protein sequence ID" value="KKL22396.1"/>
    <property type="molecule type" value="Genomic_DNA"/>
</dbReference>
<dbReference type="NCBIfam" id="TIGR04387">
    <property type="entry name" value="capsid_maj_N4"/>
    <property type="match status" value="1"/>
</dbReference>
<proteinExistence type="predicted"/>
<evidence type="ECO:0008006" key="2">
    <source>
        <dbReference type="Google" id="ProtNLM"/>
    </source>
</evidence>
<reference evidence="1" key="1">
    <citation type="journal article" date="2015" name="Nature">
        <title>Complex archaea that bridge the gap between prokaryotes and eukaryotes.</title>
        <authorList>
            <person name="Spang A."/>
            <person name="Saw J.H."/>
            <person name="Jorgensen S.L."/>
            <person name="Zaremba-Niedzwiedzka K."/>
            <person name="Martijn J."/>
            <person name="Lind A.E."/>
            <person name="van Eijk R."/>
            <person name="Schleper C."/>
            <person name="Guy L."/>
            <person name="Ettema T.J."/>
        </authorList>
    </citation>
    <scope>NUCLEOTIDE SEQUENCE</scope>
</reference>
<evidence type="ECO:0000313" key="1">
    <source>
        <dbReference type="EMBL" id="KKL22396.1"/>
    </source>
</evidence>
<comment type="caution">
    <text evidence="1">The sequence shown here is derived from an EMBL/GenBank/DDBJ whole genome shotgun (WGS) entry which is preliminary data.</text>
</comment>
<protein>
    <recommendedName>
        <fullName evidence="2">N4-gp56 family major capsid protein</fullName>
    </recommendedName>
</protein>
<dbReference type="AlphaFoldDB" id="A0A0F9DXJ0"/>
<sequence>MALTISATDSELPKPVNSVFQQTLLRNAKVRAPYFVGTLPGTLQKQRGASTVTWRRIENLSAATGGLSELTTTASYMQGRSAAGMSVTNVNATASKYGNFVILNEEVDLFNFPEQFAKILEVIGINAGKSLNILQRNVAEDNVTLVYAGNVASDGLVGSKITLKSVQIVINALDKNSATTFTPMTTGALQIGTVPINMGYWALCHPDVAIDVTALSGFTSIEKYAGQTETVLGEFGTLTVAGKALRFISSEDAGVDAGSGVTGSDSSGLNGTADATDLYTTVVIGKDAIGSVGLGVQYTDGIFRAGDDLDPVDVIVKTEGGTSDPFDEIRTVAWKAWHTGALLNTNWARGIRSGATDLTQ</sequence>
<gene>
    <name evidence="1" type="ORF">LCGC14_2435870</name>
</gene>